<evidence type="ECO:0000313" key="2">
    <source>
        <dbReference type="EMBL" id="KAF3766856.1"/>
    </source>
</evidence>
<accession>A0A9P4Y5H0</accession>
<sequence length="207" mass="23381">MERTSMFHQRCYETTYHLASEHVKFHTAIMAVCRLLYGEASEALYGRHSFDFGHHVQAVVPFLTDRTPYTLSLVSCICVYKRGPFPSMGYTSEKSEWSCMCRFLSGMKTLERLRVVMETGRPSDIKLLSLIGHESLEWVRELAQVKTLKELELVSEAKYLPVPKSSAMAVYAALSVSVEHGLVEYLKLEMAASCITSSVHRLDGDSS</sequence>
<proteinExistence type="predicted"/>
<gene>
    <name evidence="2" type="ORF">M406DRAFT_355386</name>
</gene>
<keyword evidence="3" id="KW-1185">Reference proteome</keyword>
<evidence type="ECO:0000259" key="1">
    <source>
        <dbReference type="Pfam" id="PF24864"/>
    </source>
</evidence>
<evidence type="ECO:0000313" key="3">
    <source>
        <dbReference type="Proteomes" id="UP000803844"/>
    </source>
</evidence>
<protein>
    <recommendedName>
        <fullName evidence="1">DUF7730 domain-containing protein</fullName>
    </recommendedName>
</protein>
<dbReference type="GeneID" id="63840284"/>
<name>A0A9P4Y5H0_CRYP1</name>
<organism evidence="2 3">
    <name type="scientific">Cryphonectria parasitica (strain ATCC 38755 / EP155)</name>
    <dbReference type="NCBI Taxonomy" id="660469"/>
    <lineage>
        <taxon>Eukaryota</taxon>
        <taxon>Fungi</taxon>
        <taxon>Dikarya</taxon>
        <taxon>Ascomycota</taxon>
        <taxon>Pezizomycotina</taxon>
        <taxon>Sordariomycetes</taxon>
        <taxon>Sordariomycetidae</taxon>
        <taxon>Diaporthales</taxon>
        <taxon>Cryphonectriaceae</taxon>
        <taxon>Cryphonectria-Endothia species complex</taxon>
        <taxon>Cryphonectria</taxon>
    </lineage>
</organism>
<reference evidence="2" key="1">
    <citation type="journal article" date="2020" name="Phytopathology">
        <title>Genome sequence of the chestnut blight fungus Cryphonectria parasitica EP155: A fundamental resource for an archetypical invasive plant pathogen.</title>
        <authorList>
            <person name="Crouch J.A."/>
            <person name="Dawe A."/>
            <person name="Aerts A."/>
            <person name="Barry K."/>
            <person name="Churchill A.C.L."/>
            <person name="Grimwood J."/>
            <person name="Hillman B."/>
            <person name="Milgroom M.G."/>
            <person name="Pangilinan J."/>
            <person name="Smith M."/>
            <person name="Salamov A."/>
            <person name="Schmutz J."/>
            <person name="Yadav J."/>
            <person name="Grigoriev I.V."/>
            <person name="Nuss D."/>
        </authorList>
    </citation>
    <scope>NUCLEOTIDE SEQUENCE</scope>
    <source>
        <strain evidence="2">EP155</strain>
    </source>
</reference>
<comment type="caution">
    <text evidence="2">The sequence shown here is derived from an EMBL/GenBank/DDBJ whole genome shotgun (WGS) entry which is preliminary data.</text>
</comment>
<dbReference type="Proteomes" id="UP000803844">
    <property type="component" value="Unassembled WGS sequence"/>
</dbReference>
<dbReference type="InterPro" id="IPR056632">
    <property type="entry name" value="DUF7730"/>
</dbReference>
<dbReference type="EMBL" id="MU032346">
    <property type="protein sequence ID" value="KAF3766856.1"/>
    <property type="molecule type" value="Genomic_DNA"/>
</dbReference>
<dbReference type="Pfam" id="PF24864">
    <property type="entry name" value="DUF7730"/>
    <property type="match status" value="1"/>
</dbReference>
<dbReference type="AlphaFoldDB" id="A0A9P4Y5H0"/>
<dbReference type="OrthoDB" id="5420711at2759"/>
<dbReference type="RefSeq" id="XP_040777817.1">
    <property type="nucleotide sequence ID" value="XM_040923155.1"/>
</dbReference>
<feature type="domain" description="DUF7730" evidence="1">
    <location>
        <begin position="21"/>
        <end position="122"/>
    </location>
</feature>